<evidence type="ECO:0000313" key="4">
    <source>
        <dbReference type="EMBL" id="MYG38500.1"/>
    </source>
</evidence>
<evidence type="ECO:0000259" key="3">
    <source>
        <dbReference type="PROSITE" id="PS51186"/>
    </source>
</evidence>
<accession>A0A6B1F591</accession>
<comment type="caution">
    <text evidence="4">The sequence shown here is derived from an EMBL/GenBank/DDBJ whole genome shotgun (WGS) entry which is preliminary data.</text>
</comment>
<dbReference type="Gene3D" id="3.40.630.30">
    <property type="match status" value="1"/>
</dbReference>
<dbReference type="CDD" id="cd04301">
    <property type="entry name" value="NAT_SF"/>
    <property type="match status" value="1"/>
</dbReference>
<dbReference type="InterPro" id="IPR050832">
    <property type="entry name" value="Bact_Acetyltransf"/>
</dbReference>
<dbReference type="AlphaFoldDB" id="A0A6B1F591"/>
<gene>
    <name evidence="4" type="ORF">F4162_05855</name>
</gene>
<dbReference type="PANTHER" id="PTHR43877:SF2">
    <property type="entry name" value="AMINOALKYLPHOSPHONATE N-ACETYLTRANSFERASE-RELATED"/>
    <property type="match status" value="1"/>
</dbReference>
<dbReference type="EMBL" id="VYDO01000188">
    <property type="protein sequence ID" value="MYG38500.1"/>
    <property type="molecule type" value="Genomic_DNA"/>
</dbReference>
<name>A0A6B1F591_9SYNE</name>
<evidence type="ECO:0000256" key="1">
    <source>
        <dbReference type="ARBA" id="ARBA00022679"/>
    </source>
</evidence>
<protein>
    <submittedName>
        <fullName evidence="4">GNAT family N-acetyltransferase</fullName>
    </submittedName>
</protein>
<dbReference type="InterPro" id="IPR000182">
    <property type="entry name" value="GNAT_dom"/>
</dbReference>
<evidence type="ECO:0000256" key="2">
    <source>
        <dbReference type="ARBA" id="ARBA00023315"/>
    </source>
</evidence>
<dbReference type="InterPro" id="IPR016181">
    <property type="entry name" value="Acyl_CoA_acyltransferase"/>
</dbReference>
<dbReference type="GO" id="GO:0016747">
    <property type="term" value="F:acyltransferase activity, transferring groups other than amino-acyl groups"/>
    <property type="evidence" value="ECO:0007669"/>
    <property type="project" value="InterPro"/>
</dbReference>
<dbReference type="PROSITE" id="PS51186">
    <property type="entry name" value="GNAT"/>
    <property type="match status" value="1"/>
</dbReference>
<organism evidence="4">
    <name type="scientific">Synechococcus sp. SB0676_bin_10</name>
    <dbReference type="NCBI Taxonomy" id="2604869"/>
    <lineage>
        <taxon>Bacteria</taxon>
        <taxon>Bacillati</taxon>
        <taxon>Cyanobacteriota</taxon>
        <taxon>Cyanophyceae</taxon>
        <taxon>Synechococcales</taxon>
        <taxon>Synechococcaceae</taxon>
        <taxon>Synechococcus</taxon>
    </lineage>
</organism>
<proteinExistence type="predicted"/>
<feature type="domain" description="N-acetyltransferase" evidence="3">
    <location>
        <begin position="3"/>
        <end position="153"/>
    </location>
</feature>
<sequence>MDYAIRPAQRSDIPAIKSVTQDADLFPPDMLDAMIAGYIGQANRDIWFVSVADRQVVGFGFCEPERMTSGTWNLLAIGILASYRGRGIGRSMMGYLENRLRSAGQRILVVETMGTPEFRQTRAFYNAIDYVEEARIREFYEAGADKIVYWKHL</sequence>
<dbReference type="Pfam" id="PF00583">
    <property type="entry name" value="Acetyltransf_1"/>
    <property type="match status" value="1"/>
</dbReference>
<dbReference type="PANTHER" id="PTHR43877">
    <property type="entry name" value="AMINOALKYLPHOSPHONATE N-ACETYLTRANSFERASE-RELATED-RELATED"/>
    <property type="match status" value="1"/>
</dbReference>
<keyword evidence="2" id="KW-0012">Acyltransferase</keyword>
<reference evidence="4" key="1">
    <citation type="submission" date="2019-09" db="EMBL/GenBank/DDBJ databases">
        <title>Characterisation of the sponge microbiome using genome-centric metagenomics.</title>
        <authorList>
            <person name="Engelberts J.P."/>
            <person name="Robbins S.J."/>
            <person name="De Goeij J.M."/>
            <person name="Aranda M."/>
            <person name="Bell S.C."/>
            <person name="Webster N.S."/>
        </authorList>
    </citation>
    <scope>NUCLEOTIDE SEQUENCE</scope>
    <source>
        <strain evidence="4">SB0676_bin_10</strain>
    </source>
</reference>
<dbReference type="SUPFAM" id="SSF55729">
    <property type="entry name" value="Acyl-CoA N-acyltransferases (Nat)"/>
    <property type="match status" value="1"/>
</dbReference>
<keyword evidence="1 4" id="KW-0808">Transferase</keyword>